<feature type="compositionally biased region" description="Basic and acidic residues" evidence="2">
    <location>
        <begin position="134"/>
        <end position="143"/>
    </location>
</feature>
<name>A0ABU7VVJ3_9BACL</name>
<dbReference type="Proteomes" id="UP001306950">
    <property type="component" value="Unassembled WGS sequence"/>
</dbReference>
<feature type="region of interest" description="Disordered" evidence="2">
    <location>
        <begin position="629"/>
        <end position="664"/>
    </location>
</feature>
<feature type="region of interest" description="Disordered" evidence="2">
    <location>
        <begin position="99"/>
        <end position="290"/>
    </location>
</feature>
<dbReference type="SUPFAM" id="SSF58113">
    <property type="entry name" value="Apolipoprotein A-I"/>
    <property type="match status" value="1"/>
</dbReference>
<gene>
    <name evidence="3" type="ORF">V3851_18245</name>
</gene>
<evidence type="ECO:0000256" key="1">
    <source>
        <dbReference type="SAM" id="Coils"/>
    </source>
</evidence>
<dbReference type="PANTHER" id="PTHR47372:SF5">
    <property type="entry name" value="LATE EMBRYOGENESIS ABUNDANT PROTEIN (LEA) FAMILY PROTEIN"/>
    <property type="match status" value="1"/>
</dbReference>
<feature type="region of interest" description="Disordered" evidence="2">
    <location>
        <begin position="1147"/>
        <end position="1184"/>
    </location>
</feature>
<protein>
    <submittedName>
        <fullName evidence="3">Uncharacterized protein</fullName>
    </submittedName>
</protein>
<dbReference type="RefSeq" id="WP_331847991.1">
    <property type="nucleotide sequence ID" value="NZ_JAZHPZ010000010.1"/>
</dbReference>
<feature type="region of interest" description="Disordered" evidence="2">
    <location>
        <begin position="364"/>
        <end position="427"/>
    </location>
</feature>
<evidence type="ECO:0000256" key="2">
    <source>
        <dbReference type="SAM" id="MobiDB-lite"/>
    </source>
</evidence>
<reference evidence="3 4" key="1">
    <citation type="submission" date="2024-02" db="EMBL/GenBank/DDBJ databases">
        <title>A nitrogen-fixing paenibacillus bacterium.</title>
        <authorList>
            <person name="Zhang W.L."/>
            <person name="Chen S.F."/>
        </authorList>
    </citation>
    <scope>NUCLEOTIDE SEQUENCE [LARGE SCALE GENOMIC DNA]</scope>
    <source>
        <strain evidence="3 4">M1</strain>
    </source>
</reference>
<feature type="compositionally biased region" description="Low complexity" evidence="2">
    <location>
        <begin position="237"/>
        <end position="284"/>
    </location>
</feature>
<keyword evidence="1" id="KW-0175">Coiled coil</keyword>
<proteinExistence type="predicted"/>
<evidence type="ECO:0000313" key="3">
    <source>
        <dbReference type="EMBL" id="MEF2967774.1"/>
    </source>
</evidence>
<dbReference type="PANTHER" id="PTHR47372">
    <property type="entry name" value="DAUER UP-REGULATED-RELATED"/>
    <property type="match status" value="1"/>
</dbReference>
<dbReference type="EMBL" id="JAZHPZ010000010">
    <property type="protein sequence ID" value="MEF2967774.1"/>
    <property type="molecule type" value="Genomic_DNA"/>
</dbReference>
<evidence type="ECO:0000313" key="4">
    <source>
        <dbReference type="Proteomes" id="UP001306950"/>
    </source>
</evidence>
<feature type="region of interest" description="Disordered" evidence="2">
    <location>
        <begin position="570"/>
        <end position="590"/>
    </location>
</feature>
<feature type="compositionally biased region" description="Low complexity" evidence="2">
    <location>
        <begin position="179"/>
        <end position="196"/>
    </location>
</feature>
<sequence length="1482" mass="158501">MQTRIAEQKPSVTSAPASKRAAQTSAAKAEKKPAAMTAAELKRLIDRVLANPDSVTRAEYAMLVKTMGYRSVQKLLVEGKQRQNQEKLLQLKEVERTVQAEAVDKENPQQKEEKPVREQGQQGKTELAGQAVKQEQERQKYTEEQELIQQEEPQKQADQRDSDNKASDVKGATSEQRGQDQAAQAAAAGAHTGAGAKPQADKEPQPVEPPVSYAAVEGKAAEAALAPKPASGGKVMAQHADAEQAAAATEAAPSASAKAPRQAEAAPGADAAGEAKAGASAAKEAGGHDTAAPEAAAVAAAAAPKEAVKAPAIHIKGENPGAILEQLGSIRPTEMVNAFSSAVSVSGGALEKQRRQAEAVLPRIPAPTGLPAGHGNGEHSAAAAAVANRQPKHGELSRFNSEKQGGAANHGLPGSFPSGSEKEDDPDEIMDQAREFASHAPGISLTGEADPSQLSGFQSEAGRHVQGAKKAELAQTQQDFGENRIAPKRDSAVLKATHALRAAAHPAISVKKTPGYAPEIASRINPDMQSMLHGFMESRKDEYNKGKAHFDTGMTSAKSETQAHIEGLKSEAKEKQRHEQAAAKAEVQGYRDQWKSEINDATAEYDREAGAASAEKRRDIDNIKKEKEGEVKKTLSEAEKDAAKEVKSAKKDADEKKKEGEKDERNGLQKAWGWIKDKANQAIEGLKKAVNFIFTQLRKAVKTIFEKAKAVVVSLIEKGRQLIVKAIQGLGKVLKGLVNKVFAKFPGIAKRICGLIDRAVNKAIQAVNKAADLLKKGVTVALNAMAKTFDTLLAGVQTLYNKVLNGIKTFLNSDFKAMFGKLLEAAEIAAEIALAFATGGGSVLLQIVKWLATTLPQLFRKATAVMGFVNTLRNLKIQDLKQFLSASGVGGYLVKGLFGELKPLPVAEVKDDDGKKEDAGGREEKGLMKVFQLLMGVFKTLQGAFGKVAGAINKVLPAMNISVKPWFNPFSMIYAGVMTALEAIQNPGQALNEGTAKLKEAAGSFFKGIKTKVTETAGSIKEKVAILGQPALLMKTIANKAVDMVLNFIITHPPSALIKAVFKGIEAVAGKSIVELVRQYIPFADKLFDKIAASGPVQGLMKPLEQPVQQVGGMIDQVTDGATGMVDDAEQKTGSFLGSGSKLLTELSGGSPAGPGQEGAKAQGPGQGGKGGAKESAEGEGGDFLGTVKSGIHVRLLSIGKQLLQSGKKLVLAGADKAKDFITGLMVRFNIKGESHKLWIEKQGSRNVVMMASTPEELSRKIKEFEEQSRTLEDKAQKESIARKIVELKQQLKVLEASPDSNKAQSQLQQTSELVSTISTTLMEQKEAAGVSEVDKGTGQAPIEKKSLPEWLKKRFQEGEEFNKANRPRYESNEVEVIIDGKKYRVDSYNPGKEIVSRKYTQLSEINEKTGIGYLNEFKKKYSAGTEISDSPFNPTKLKGKRLDGELILEVPVQNKPIPQSVLDAATEKGITIRDVTGKEYN</sequence>
<keyword evidence="4" id="KW-1185">Reference proteome</keyword>
<feature type="region of interest" description="Disordered" evidence="2">
    <location>
        <begin position="442"/>
        <end position="470"/>
    </location>
</feature>
<feature type="coiled-coil region" evidence="1">
    <location>
        <begin position="1255"/>
        <end position="1298"/>
    </location>
</feature>
<accession>A0ABU7VVJ3</accession>
<comment type="caution">
    <text evidence="3">The sequence shown here is derived from an EMBL/GenBank/DDBJ whole genome shotgun (WGS) entry which is preliminary data.</text>
</comment>
<organism evidence="3 4">
    <name type="scientific">Paenibacillus haidiansis</name>
    <dbReference type="NCBI Taxonomy" id="1574488"/>
    <lineage>
        <taxon>Bacteria</taxon>
        <taxon>Bacillati</taxon>
        <taxon>Bacillota</taxon>
        <taxon>Bacilli</taxon>
        <taxon>Bacillales</taxon>
        <taxon>Paenibacillaceae</taxon>
        <taxon>Paenibacillus</taxon>
    </lineage>
</organism>
<feature type="compositionally biased region" description="Basic and acidic residues" evidence="2">
    <location>
        <begin position="570"/>
        <end position="581"/>
    </location>
</feature>
<feature type="compositionally biased region" description="Low complexity" evidence="2">
    <location>
        <begin position="214"/>
        <end position="230"/>
    </location>
</feature>
<feature type="compositionally biased region" description="Polar residues" evidence="2">
    <location>
        <begin position="1"/>
        <end position="26"/>
    </location>
</feature>
<feature type="compositionally biased region" description="Basic and acidic residues" evidence="2">
    <location>
        <begin position="99"/>
        <end position="117"/>
    </location>
</feature>
<feature type="compositionally biased region" description="Basic and acidic residues" evidence="2">
    <location>
        <begin position="152"/>
        <end position="168"/>
    </location>
</feature>
<feature type="region of interest" description="Disordered" evidence="2">
    <location>
        <begin position="1"/>
        <end position="35"/>
    </location>
</feature>